<dbReference type="eggNOG" id="COG0451">
    <property type="taxonomic scope" value="Bacteria"/>
</dbReference>
<dbReference type="Gene3D" id="3.40.50.720">
    <property type="entry name" value="NAD(P)-binding Rossmann-like Domain"/>
    <property type="match status" value="1"/>
</dbReference>
<accession>E3IUQ7</accession>
<dbReference type="PANTHER" id="PTHR43000">
    <property type="entry name" value="DTDP-D-GLUCOSE 4,6-DEHYDRATASE-RELATED"/>
    <property type="match status" value="1"/>
</dbReference>
<dbReference type="HOGENOM" id="CLU_007383_1_7_11"/>
<reference evidence="4 5" key="1">
    <citation type="submission" date="2010-10" db="EMBL/GenBank/DDBJ databases">
        <title>Complete sequence of Frankia sp. EuI1c.</title>
        <authorList>
            <consortium name="US DOE Joint Genome Institute"/>
            <person name="Lucas S."/>
            <person name="Copeland A."/>
            <person name="Lapidus A."/>
            <person name="Cheng J.-F."/>
            <person name="Bruce D."/>
            <person name="Goodwin L."/>
            <person name="Pitluck S."/>
            <person name="Chertkov O."/>
            <person name="Detter J.C."/>
            <person name="Han C."/>
            <person name="Tapia R."/>
            <person name="Land M."/>
            <person name="Hauser L."/>
            <person name="Jeffries C."/>
            <person name="Kyrpides N."/>
            <person name="Ivanova N."/>
            <person name="Mikhailova N."/>
            <person name="Beauchemin N."/>
            <person name="Sen A."/>
            <person name="Sur S.A."/>
            <person name="Gtari M."/>
            <person name="Wall L."/>
            <person name="Tisa L."/>
            <person name="Woyke T."/>
        </authorList>
    </citation>
    <scope>NUCLEOTIDE SEQUENCE [LARGE SCALE GENOMIC DNA]</scope>
    <source>
        <strain evidence="5">DSM 45817 / CECT 9037 / EuI1c</strain>
    </source>
</reference>
<dbReference type="Pfam" id="PF01370">
    <property type="entry name" value="Epimerase"/>
    <property type="match status" value="1"/>
</dbReference>
<dbReference type="InParanoid" id="E3IUQ7"/>
<sequence length="377" mass="40188">MRVAVTGGSGFIGAHVVDRLLDAGHEVRALDLAVNGADTRADHRVVDVLDLEAVAGAFDGCDAVFHIAGMSNVDLAFADPVGTVRLNVEGTGNVCEAARRTGVRRVLFASTVWVYGAVPDADGRPEVGAAGGESLTEDSVIELGRAGHIYTSTKLAAELLLHSYRETYGLPFTILRYGIPYGPGMRDELVLARFVARAVAGEPLTVAGDGRQFRRYVYVRDLADAHVRALTAPAAENETIALEGAERISVLDMAEAVRAHFPGVEIEHVPARPGDYRGREVSAERAARLLDWRPTTTFHDGVRQYVEWYRANRADGKSGKRADQAGVDGSPAGRPRRPAVPAAPADDATAREPSRQDGAPATPSARRAGLAASPVER</sequence>
<dbReference type="EMBL" id="CP002299">
    <property type="protein sequence ID" value="ADP84873.1"/>
    <property type="molecule type" value="Genomic_DNA"/>
</dbReference>
<feature type="region of interest" description="Disordered" evidence="2">
    <location>
        <begin position="314"/>
        <end position="377"/>
    </location>
</feature>
<evidence type="ECO:0000313" key="5">
    <source>
        <dbReference type="Proteomes" id="UP000002484"/>
    </source>
</evidence>
<evidence type="ECO:0000256" key="2">
    <source>
        <dbReference type="SAM" id="MobiDB-lite"/>
    </source>
</evidence>
<dbReference type="SUPFAM" id="SSF51735">
    <property type="entry name" value="NAD(P)-binding Rossmann-fold domains"/>
    <property type="match status" value="1"/>
</dbReference>
<feature type="compositionally biased region" description="Basic and acidic residues" evidence="2">
    <location>
        <begin position="314"/>
        <end position="323"/>
    </location>
</feature>
<gene>
    <name evidence="4" type="ordered locus">FraEuI1c_6905</name>
</gene>
<proteinExistence type="inferred from homology"/>
<dbReference type="OrthoDB" id="9801785at2"/>
<feature type="domain" description="NAD-dependent epimerase/dehydratase" evidence="3">
    <location>
        <begin position="3"/>
        <end position="236"/>
    </location>
</feature>
<dbReference type="RefSeq" id="WP_013427984.1">
    <property type="nucleotide sequence ID" value="NC_014666.1"/>
</dbReference>
<dbReference type="STRING" id="298654.FraEuI1c_6905"/>
<keyword evidence="5" id="KW-1185">Reference proteome</keyword>
<protein>
    <submittedName>
        <fullName evidence="4">NAD-dependent epimerase/dehydratase</fullName>
    </submittedName>
</protein>
<dbReference type="KEGG" id="fri:FraEuI1c_6905"/>
<dbReference type="InterPro" id="IPR001509">
    <property type="entry name" value="Epimerase_deHydtase"/>
</dbReference>
<dbReference type="Proteomes" id="UP000002484">
    <property type="component" value="Chromosome"/>
</dbReference>
<comment type="similarity">
    <text evidence="1">Belongs to the NAD(P)-dependent epimerase/dehydratase family.</text>
</comment>
<organism evidence="4 5">
    <name type="scientific">Pseudofrankia inefficax (strain DSM 45817 / CECT 9037 / DDB 130130 / EuI1c)</name>
    <name type="common">Frankia inefficax</name>
    <dbReference type="NCBI Taxonomy" id="298654"/>
    <lineage>
        <taxon>Bacteria</taxon>
        <taxon>Bacillati</taxon>
        <taxon>Actinomycetota</taxon>
        <taxon>Actinomycetes</taxon>
        <taxon>Frankiales</taxon>
        <taxon>Frankiaceae</taxon>
        <taxon>Pseudofrankia</taxon>
    </lineage>
</organism>
<evidence type="ECO:0000256" key="1">
    <source>
        <dbReference type="ARBA" id="ARBA00007637"/>
    </source>
</evidence>
<evidence type="ECO:0000259" key="3">
    <source>
        <dbReference type="Pfam" id="PF01370"/>
    </source>
</evidence>
<evidence type="ECO:0000313" key="4">
    <source>
        <dbReference type="EMBL" id="ADP84873.1"/>
    </source>
</evidence>
<name>E3IUQ7_PSEI1</name>
<dbReference type="InterPro" id="IPR036291">
    <property type="entry name" value="NAD(P)-bd_dom_sf"/>
</dbReference>
<dbReference type="AlphaFoldDB" id="E3IUQ7"/>